<evidence type="ECO:0000259" key="1">
    <source>
        <dbReference type="Pfam" id="PF13482"/>
    </source>
</evidence>
<dbReference type="InterPro" id="IPR038720">
    <property type="entry name" value="YprB_RNase_H-like_dom"/>
</dbReference>
<dbReference type="Proteomes" id="UP001604335">
    <property type="component" value="Unassembled WGS sequence"/>
</dbReference>
<feature type="domain" description="YprB ribonuclease H-like" evidence="1">
    <location>
        <begin position="309"/>
        <end position="479"/>
    </location>
</feature>
<name>A0ABW7CDB8_9CYAN</name>
<dbReference type="RefSeq" id="WP_393014828.1">
    <property type="nucleotide sequence ID" value="NZ_JAZAQF010000086.1"/>
</dbReference>
<organism evidence="2 3">
    <name type="scientific">Limnothrix redekei LRLZ20PSL1</name>
    <dbReference type="NCBI Taxonomy" id="3112953"/>
    <lineage>
        <taxon>Bacteria</taxon>
        <taxon>Bacillati</taxon>
        <taxon>Cyanobacteriota</taxon>
        <taxon>Cyanophyceae</taxon>
        <taxon>Pseudanabaenales</taxon>
        <taxon>Pseudanabaenaceae</taxon>
        <taxon>Limnothrix</taxon>
    </lineage>
</organism>
<dbReference type="SUPFAM" id="SSF53098">
    <property type="entry name" value="Ribonuclease H-like"/>
    <property type="match status" value="1"/>
</dbReference>
<dbReference type="EMBL" id="JAZAQF010000086">
    <property type="protein sequence ID" value="MFG3819120.1"/>
    <property type="molecule type" value="Genomic_DNA"/>
</dbReference>
<proteinExistence type="predicted"/>
<reference evidence="3" key="1">
    <citation type="journal article" date="2024" name="Algal Res.">
        <title>Biochemical, toxicological and genomic investigation of a high-biomass producing Limnothrix strain isolated from Italian shallow drinking water reservoir.</title>
        <authorList>
            <person name="Simonazzi M."/>
            <person name="Shishido T.K."/>
            <person name="Delbaje E."/>
            <person name="Wahlsten M."/>
            <person name="Fewer D.P."/>
            <person name="Sivonen K."/>
            <person name="Pezzolesi L."/>
            <person name="Pistocchi R."/>
        </authorList>
    </citation>
    <scope>NUCLEOTIDE SEQUENCE [LARGE SCALE GENOMIC DNA]</scope>
    <source>
        <strain evidence="3">LRLZ20PSL1</strain>
    </source>
</reference>
<evidence type="ECO:0000313" key="3">
    <source>
        <dbReference type="Proteomes" id="UP001604335"/>
    </source>
</evidence>
<evidence type="ECO:0000313" key="2">
    <source>
        <dbReference type="EMBL" id="MFG3819120.1"/>
    </source>
</evidence>
<sequence length="500" mass="56968">MLLTADDLLFFQRCPRRVFLDFYGDPRRRAPTAGFIQKLHDESDRHKRDAAQQIAEKLELELVRPQFRRGDRDAGAAATLALMEAGAGLIVGGLLRVEEIPGVELVGHPDLLVKRPGQSAFGDWIYEPVDIRLGKKPKLEYQLVAALHADLLTMIQGAAPAKAGVVLRGRSPHWVDLRTRLKQVQDLLANLIDTLMEDDREPDLFISRNRCSLCHWVGDCTDRARQAKHLSLIPGVTPARYRVLERLKIETIEQLAATPLDRLQEFPEFDGAAEAVLVQSRATLTQQPIALARREAWSPDRLPAAPVELYFDIEAEPDLSLDYLLGVLVVDRSQPEPTFHRFLAETPEDEQRVWDDFLALVDRYPTAPIFHFCEYERDASKRLAKLYGCSSQRLERLLDRFVDVHAWVTQTVVLPVEGYALKQIAGYLGFGWRDSTANGSQAVYWYDRWLKTGDRSYLEAIVTYNEDDCLATYRVKYWLEQFHQQQLAIRSELANPVAVP</sequence>
<dbReference type="NCBIfam" id="TIGR03491">
    <property type="entry name" value="TM0106 family RecB-like putative nuclease"/>
    <property type="match status" value="1"/>
</dbReference>
<dbReference type="Pfam" id="PF13482">
    <property type="entry name" value="RNase_H_2"/>
    <property type="match status" value="1"/>
</dbReference>
<dbReference type="InterPro" id="IPR012337">
    <property type="entry name" value="RNaseH-like_sf"/>
</dbReference>
<dbReference type="InterPro" id="IPR019993">
    <property type="entry name" value="RecB_nuclease_TM0106_put"/>
</dbReference>
<protein>
    <submittedName>
        <fullName evidence="2">TM0106 family RecB-like putative nuclease</fullName>
    </submittedName>
</protein>
<keyword evidence="3" id="KW-1185">Reference proteome</keyword>
<comment type="caution">
    <text evidence="2">The sequence shown here is derived from an EMBL/GenBank/DDBJ whole genome shotgun (WGS) entry which is preliminary data.</text>
</comment>
<dbReference type="Gene3D" id="1.10.150.20">
    <property type="entry name" value="5' to 3' exonuclease, C-terminal subdomain"/>
    <property type="match status" value="1"/>
</dbReference>
<gene>
    <name evidence="2" type="ORF">VPK24_15865</name>
</gene>
<accession>A0ABW7CDB8</accession>